<name>F2PKX1_TRIEC</name>
<evidence type="ECO:0000313" key="1">
    <source>
        <dbReference type="EMBL" id="EGE02569.1"/>
    </source>
</evidence>
<dbReference type="Proteomes" id="UP000009169">
    <property type="component" value="Unassembled WGS sequence"/>
</dbReference>
<proteinExistence type="predicted"/>
<evidence type="ECO:0000313" key="2">
    <source>
        <dbReference type="Proteomes" id="UP000009169"/>
    </source>
</evidence>
<dbReference type="HOGENOM" id="CLU_1788184_0_0_1"/>
<dbReference type="AlphaFoldDB" id="F2PKX1"/>
<keyword evidence="2" id="KW-1185">Reference proteome</keyword>
<dbReference type="VEuPathDB" id="FungiDB:TEQG_01604"/>
<reference evidence="2" key="1">
    <citation type="journal article" date="2012" name="MBio">
        <title>Comparative genome analysis of Trichophyton rubrum and related dermatophytes reveals candidate genes involved in infection.</title>
        <authorList>
            <person name="Martinez D.A."/>
            <person name="Oliver B.G."/>
            <person name="Graeser Y."/>
            <person name="Goldberg J.M."/>
            <person name="Li W."/>
            <person name="Martinez-Rossi N.M."/>
            <person name="Monod M."/>
            <person name="Shelest E."/>
            <person name="Barton R.C."/>
            <person name="Birch E."/>
            <person name="Brakhage A.A."/>
            <person name="Chen Z."/>
            <person name="Gurr S.J."/>
            <person name="Heiman D."/>
            <person name="Heitman J."/>
            <person name="Kosti I."/>
            <person name="Rossi A."/>
            <person name="Saif S."/>
            <person name="Samalova M."/>
            <person name="Saunders C.W."/>
            <person name="Shea T."/>
            <person name="Summerbell R.C."/>
            <person name="Xu J."/>
            <person name="Young S."/>
            <person name="Zeng Q."/>
            <person name="Birren B.W."/>
            <person name="Cuomo C.A."/>
            <person name="White T.C."/>
        </authorList>
    </citation>
    <scope>NUCLEOTIDE SEQUENCE [LARGE SCALE GENOMIC DNA]</scope>
    <source>
        <strain evidence="2">ATCC MYA-4606 / CBS 127.97</strain>
    </source>
</reference>
<organism evidence="1 2">
    <name type="scientific">Trichophyton equinum (strain ATCC MYA-4606 / CBS 127.97)</name>
    <name type="common">Horse ringworm fungus</name>
    <dbReference type="NCBI Taxonomy" id="559882"/>
    <lineage>
        <taxon>Eukaryota</taxon>
        <taxon>Fungi</taxon>
        <taxon>Dikarya</taxon>
        <taxon>Ascomycota</taxon>
        <taxon>Pezizomycotina</taxon>
        <taxon>Eurotiomycetes</taxon>
        <taxon>Eurotiomycetidae</taxon>
        <taxon>Onygenales</taxon>
        <taxon>Arthrodermataceae</taxon>
        <taxon>Trichophyton</taxon>
    </lineage>
</organism>
<accession>F2PKX1</accession>
<gene>
    <name evidence="1" type="ORF">TEQG_01604</name>
</gene>
<sequence>MMQLGQTGLICRNAQLQRALQDHLRGATFGIIDPVVDGHVFETTVSRRPYHSAASASRIVSQPNVGSHGAQITNAAGLGGHQLRLTDQEDRDNASGSPLAMPYHVYANMQAARILQRVEPDKMQADAHLHLNRASDAYINTPSSH</sequence>
<protein>
    <submittedName>
        <fullName evidence="1">Uncharacterized protein</fullName>
    </submittedName>
</protein>
<dbReference type="EMBL" id="DS995723">
    <property type="protein sequence ID" value="EGE02569.1"/>
    <property type="molecule type" value="Genomic_DNA"/>
</dbReference>